<gene>
    <name evidence="1" type="ORF">HPB50_007751</name>
</gene>
<evidence type="ECO:0000313" key="2">
    <source>
        <dbReference type="Proteomes" id="UP000821845"/>
    </source>
</evidence>
<organism evidence="1 2">
    <name type="scientific">Hyalomma asiaticum</name>
    <name type="common">Tick</name>
    <dbReference type="NCBI Taxonomy" id="266040"/>
    <lineage>
        <taxon>Eukaryota</taxon>
        <taxon>Metazoa</taxon>
        <taxon>Ecdysozoa</taxon>
        <taxon>Arthropoda</taxon>
        <taxon>Chelicerata</taxon>
        <taxon>Arachnida</taxon>
        <taxon>Acari</taxon>
        <taxon>Parasitiformes</taxon>
        <taxon>Ixodida</taxon>
        <taxon>Ixodoidea</taxon>
        <taxon>Ixodidae</taxon>
        <taxon>Hyalomminae</taxon>
        <taxon>Hyalomma</taxon>
    </lineage>
</organism>
<keyword evidence="2" id="KW-1185">Reference proteome</keyword>
<reference evidence="1" key="1">
    <citation type="submission" date="2020-05" db="EMBL/GenBank/DDBJ databases">
        <title>Large-scale comparative analyses of tick genomes elucidate their genetic diversity and vector capacities.</title>
        <authorList>
            <person name="Jia N."/>
            <person name="Wang J."/>
            <person name="Shi W."/>
            <person name="Du L."/>
            <person name="Sun Y."/>
            <person name="Zhan W."/>
            <person name="Jiang J."/>
            <person name="Wang Q."/>
            <person name="Zhang B."/>
            <person name="Ji P."/>
            <person name="Sakyi L.B."/>
            <person name="Cui X."/>
            <person name="Yuan T."/>
            <person name="Jiang B."/>
            <person name="Yang W."/>
            <person name="Lam T.T.-Y."/>
            <person name="Chang Q."/>
            <person name="Ding S."/>
            <person name="Wang X."/>
            <person name="Zhu J."/>
            <person name="Ruan X."/>
            <person name="Zhao L."/>
            <person name="Wei J."/>
            <person name="Que T."/>
            <person name="Du C."/>
            <person name="Cheng J."/>
            <person name="Dai P."/>
            <person name="Han X."/>
            <person name="Huang E."/>
            <person name="Gao Y."/>
            <person name="Liu J."/>
            <person name="Shao H."/>
            <person name="Ye R."/>
            <person name="Li L."/>
            <person name="Wei W."/>
            <person name="Wang X."/>
            <person name="Wang C."/>
            <person name="Yang T."/>
            <person name="Huo Q."/>
            <person name="Li W."/>
            <person name="Guo W."/>
            <person name="Chen H."/>
            <person name="Zhou L."/>
            <person name="Ni X."/>
            <person name="Tian J."/>
            <person name="Zhou Y."/>
            <person name="Sheng Y."/>
            <person name="Liu T."/>
            <person name="Pan Y."/>
            <person name="Xia L."/>
            <person name="Li J."/>
            <person name="Zhao F."/>
            <person name="Cao W."/>
        </authorList>
    </citation>
    <scope>NUCLEOTIDE SEQUENCE</scope>
    <source>
        <strain evidence="1">Hyas-2018</strain>
    </source>
</reference>
<protein>
    <submittedName>
        <fullName evidence="1">Uncharacterized protein</fullName>
    </submittedName>
</protein>
<accession>A0ACB7TGX8</accession>
<proteinExistence type="predicted"/>
<name>A0ACB7TGX8_HYAAI</name>
<comment type="caution">
    <text evidence="1">The sequence shown here is derived from an EMBL/GenBank/DDBJ whole genome shotgun (WGS) entry which is preliminary data.</text>
</comment>
<dbReference type="Proteomes" id="UP000821845">
    <property type="component" value="Chromosome 1"/>
</dbReference>
<dbReference type="EMBL" id="CM023481">
    <property type="protein sequence ID" value="KAH6945289.1"/>
    <property type="molecule type" value="Genomic_DNA"/>
</dbReference>
<evidence type="ECO:0000313" key="1">
    <source>
        <dbReference type="EMBL" id="KAH6945289.1"/>
    </source>
</evidence>
<sequence>MSEEENETSAEGASKEPSMDFDEYSGKTLAPEYPWKQATRKKSQKKTENGTQIKEGDMPGRNIANDHDSAQTQPTGSQQRENNAKERGDPSDCRRAGERGGRLPKRQPGPPLPEDEYKVVFRPQTALNISKWTSKVLTQSIANASGIPTKEFYEHVTIQTQWNQNLIAASTALEERVEKLLSVTQIELGKATYELLPYVRTVSGSVKGVVHGIEAGTTTQELYELISTDGYTMTWARMLGKASTTAVLYFEGPHVPFYVKVGSVYTRCRPYRKTVQFCRACHDFGHRPDVCPNPDRNLCDKCGVENPRENHECHPKCKLCELPHLTASRECKKRLKPAPPPLRIREARSKSKTRPLVETTSEEKATGNVIQPSSNNNVDENPSPEKPQKKSRSRSRSRGRHQQQQQKVNWAHIINPPSAPSNSSPKTQQQQQQEHQQQQQQQQQQISKLEKTVESLRELNSKLIKRLDDCERRPQHFTGTSLPMSLEERINTIIEQKLERMVDQKIEQRFQQLEHFLEQRLNQITNAMTEKFGNIGTTILKMGEAIDTLTNTISSLVSRADESDRRLDTLEKEREQLRKKPKPNQPCATTTPTLHNGEQ</sequence>